<reference evidence="2" key="1">
    <citation type="submission" date="2016-11" db="EMBL/GenBank/DDBJ databases">
        <authorList>
            <person name="Varghese N."/>
            <person name="Submissions S."/>
        </authorList>
    </citation>
    <scope>NUCLEOTIDE SEQUENCE [LARGE SCALE GENOMIC DNA]</scope>
    <source>
        <strain evidence="2">UWOS</strain>
    </source>
</reference>
<keyword evidence="2" id="KW-1185">Reference proteome</keyword>
<accession>A0A1M6WLR4</accession>
<dbReference type="Proteomes" id="UP000184275">
    <property type="component" value="Unassembled WGS sequence"/>
</dbReference>
<evidence type="ECO:0000313" key="2">
    <source>
        <dbReference type="Proteomes" id="UP000184275"/>
    </source>
</evidence>
<gene>
    <name evidence="1" type="ORF">SAMN05720469_12529</name>
</gene>
<dbReference type="AlphaFoldDB" id="A0A1M6WLR4"/>
<evidence type="ECO:0000313" key="1">
    <source>
        <dbReference type="EMBL" id="SHK94534.1"/>
    </source>
</evidence>
<dbReference type="EMBL" id="FRAW01000025">
    <property type="protein sequence ID" value="SHK94534.1"/>
    <property type="molecule type" value="Genomic_DNA"/>
</dbReference>
<organism evidence="1 2">
    <name type="scientific">Fibrobacter intestinalis</name>
    <dbReference type="NCBI Taxonomy" id="28122"/>
    <lineage>
        <taxon>Bacteria</taxon>
        <taxon>Pseudomonadati</taxon>
        <taxon>Fibrobacterota</taxon>
        <taxon>Fibrobacteria</taxon>
        <taxon>Fibrobacterales</taxon>
        <taxon>Fibrobacteraceae</taxon>
        <taxon>Fibrobacter</taxon>
    </lineage>
</organism>
<name>A0A1M6WLR4_9BACT</name>
<protein>
    <submittedName>
        <fullName evidence="1">Uncharacterized protein</fullName>
    </submittedName>
</protein>
<proteinExistence type="predicted"/>
<sequence length="257" mass="29595">MNKTLLFILCVFFAHLAARTWDERTILTEANCFGKNGLLHLDDDSLGQCKMYFEAWAPDYICKEGTTLVEKRNVYVRNDSLSFDDSIWVSKYYLDDSLLHEPILQNPTVFLEDFRLLEFASSQRGYYLADLFDKRLESNMDGSFLILYKKDSSYYSLCLLEYGYCDVAISCQFQDDGTTVFEKFPERQEQFICPAYYFIPRPPQCTEAIDKQSPRAISEHKLKFAPCLVNGSHAVGKSSSVVIESGRSKVQLKRNGE</sequence>
<dbReference type="RefSeq" id="WP_073305293.1">
    <property type="nucleotide sequence ID" value="NZ_FRAW01000025.1"/>
</dbReference>